<comment type="caution">
    <text evidence="9">The sequence shown here is derived from an EMBL/GenBank/DDBJ whole genome shotgun (WGS) entry which is preliminary data.</text>
</comment>
<proteinExistence type="inferred from homology"/>
<evidence type="ECO:0000259" key="7">
    <source>
        <dbReference type="Pfam" id="PF23559"/>
    </source>
</evidence>
<dbReference type="InterPro" id="IPR032675">
    <property type="entry name" value="LRR_dom_sf"/>
</dbReference>
<dbReference type="GO" id="GO:0043531">
    <property type="term" value="F:ADP binding"/>
    <property type="evidence" value="ECO:0007669"/>
    <property type="project" value="InterPro"/>
</dbReference>
<dbReference type="InterPro" id="IPR025875">
    <property type="entry name" value="Leu-rich_rpt_4"/>
</dbReference>
<feature type="domain" description="Disease resistance R13L4/SHOC-2-like LRR" evidence="8">
    <location>
        <begin position="289"/>
        <end position="474"/>
    </location>
</feature>
<evidence type="ECO:0000256" key="5">
    <source>
        <dbReference type="ARBA" id="ARBA00022840"/>
    </source>
</evidence>
<dbReference type="InterPro" id="IPR058922">
    <property type="entry name" value="WHD_DRP"/>
</dbReference>
<organism evidence="9 10">
    <name type="scientific">Acorus calamus</name>
    <name type="common">Sweet flag</name>
    <dbReference type="NCBI Taxonomy" id="4465"/>
    <lineage>
        <taxon>Eukaryota</taxon>
        <taxon>Viridiplantae</taxon>
        <taxon>Streptophyta</taxon>
        <taxon>Embryophyta</taxon>
        <taxon>Tracheophyta</taxon>
        <taxon>Spermatophyta</taxon>
        <taxon>Magnoliopsida</taxon>
        <taxon>Liliopsida</taxon>
        <taxon>Acoraceae</taxon>
        <taxon>Acorus</taxon>
    </lineage>
</organism>
<reference evidence="9" key="1">
    <citation type="journal article" date="2023" name="Nat. Commun.">
        <title>Diploid and tetraploid genomes of Acorus and the evolution of monocots.</title>
        <authorList>
            <person name="Ma L."/>
            <person name="Liu K.W."/>
            <person name="Li Z."/>
            <person name="Hsiao Y.Y."/>
            <person name="Qi Y."/>
            <person name="Fu T."/>
            <person name="Tang G.D."/>
            <person name="Zhang D."/>
            <person name="Sun W.H."/>
            <person name="Liu D.K."/>
            <person name="Li Y."/>
            <person name="Chen G.Z."/>
            <person name="Liu X.D."/>
            <person name="Liao X.Y."/>
            <person name="Jiang Y.T."/>
            <person name="Yu X."/>
            <person name="Hao Y."/>
            <person name="Huang J."/>
            <person name="Zhao X.W."/>
            <person name="Ke S."/>
            <person name="Chen Y.Y."/>
            <person name="Wu W.L."/>
            <person name="Hsu J.L."/>
            <person name="Lin Y.F."/>
            <person name="Huang M.D."/>
            <person name="Li C.Y."/>
            <person name="Huang L."/>
            <person name="Wang Z.W."/>
            <person name="Zhao X."/>
            <person name="Zhong W.Y."/>
            <person name="Peng D.H."/>
            <person name="Ahmad S."/>
            <person name="Lan S."/>
            <person name="Zhang J.S."/>
            <person name="Tsai W.C."/>
            <person name="Van de Peer Y."/>
            <person name="Liu Z.J."/>
        </authorList>
    </citation>
    <scope>NUCLEOTIDE SEQUENCE</scope>
    <source>
        <strain evidence="9">CP</strain>
    </source>
</reference>
<dbReference type="InterPro" id="IPR055414">
    <property type="entry name" value="LRR_R13L4/SHOC2-like"/>
</dbReference>
<keyword evidence="5" id="KW-0067">ATP-binding</keyword>
<dbReference type="Gene3D" id="1.10.8.430">
    <property type="entry name" value="Helical domain of apoptotic protease-activating factors"/>
    <property type="match status" value="1"/>
</dbReference>
<dbReference type="GO" id="GO:0005524">
    <property type="term" value="F:ATP binding"/>
    <property type="evidence" value="ECO:0007669"/>
    <property type="project" value="UniProtKB-KW"/>
</dbReference>
<dbReference type="Proteomes" id="UP001180020">
    <property type="component" value="Unassembled WGS sequence"/>
</dbReference>
<evidence type="ECO:0000259" key="6">
    <source>
        <dbReference type="Pfam" id="PF00931"/>
    </source>
</evidence>
<dbReference type="Pfam" id="PF23559">
    <property type="entry name" value="WHD_DRP"/>
    <property type="match status" value="1"/>
</dbReference>
<keyword evidence="5" id="KW-0547">Nucleotide-binding</keyword>
<dbReference type="InterPro" id="IPR050905">
    <property type="entry name" value="Plant_NBS-LRR"/>
</dbReference>
<dbReference type="SUPFAM" id="SSF52540">
    <property type="entry name" value="P-loop containing nucleoside triphosphate hydrolases"/>
    <property type="match status" value="1"/>
</dbReference>
<reference evidence="9" key="2">
    <citation type="submission" date="2023-06" db="EMBL/GenBank/DDBJ databases">
        <authorList>
            <person name="Ma L."/>
            <person name="Liu K.-W."/>
            <person name="Li Z."/>
            <person name="Hsiao Y.-Y."/>
            <person name="Qi Y."/>
            <person name="Fu T."/>
            <person name="Tang G."/>
            <person name="Zhang D."/>
            <person name="Sun W.-H."/>
            <person name="Liu D.-K."/>
            <person name="Li Y."/>
            <person name="Chen G.-Z."/>
            <person name="Liu X.-D."/>
            <person name="Liao X.-Y."/>
            <person name="Jiang Y.-T."/>
            <person name="Yu X."/>
            <person name="Hao Y."/>
            <person name="Huang J."/>
            <person name="Zhao X.-W."/>
            <person name="Ke S."/>
            <person name="Chen Y.-Y."/>
            <person name="Wu W.-L."/>
            <person name="Hsu J.-L."/>
            <person name="Lin Y.-F."/>
            <person name="Huang M.-D."/>
            <person name="Li C.-Y."/>
            <person name="Huang L."/>
            <person name="Wang Z.-W."/>
            <person name="Zhao X."/>
            <person name="Zhong W.-Y."/>
            <person name="Peng D.-H."/>
            <person name="Ahmad S."/>
            <person name="Lan S."/>
            <person name="Zhang J.-S."/>
            <person name="Tsai W.-C."/>
            <person name="Van De Peer Y."/>
            <person name="Liu Z.-J."/>
        </authorList>
    </citation>
    <scope>NUCLEOTIDE SEQUENCE</scope>
    <source>
        <strain evidence="9">CP</strain>
        <tissue evidence="9">Leaves</tissue>
    </source>
</reference>
<name>A0AAV9D2Y8_ACOCL</name>
<evidence type="ECO:0000256" key="3">
    <source>
        <dbReference type="ARBA" id="ARBA00022737"/>
    </source>
</evidence>
<comment type="similarity">
    <text evidence="1">Belongs to the disease resistance NB-LRR family.</text>
</comment>
<gene>
    <name evidence="9" type="ORF">QJS10_CPA16g00171</name>
</gene>
<keyword evidence="3" id="KW-0677">Repeat</keyword>
<dbReference type="InterPro" id="IPR027417">
    <property type="entry name" value="P-loop_NTPase"/>
</dbReference>
<sequence length="530" mass="60891">MSNDVVSRKLFEKLKNTKYLLLLDDVWDKVDLEDVGVPAPSSENGCKVTDVIELDEIQPLARGVIRECGGLPLAVIVVGGALRREKDIHVWQNALNELRMAATSHIEDIEEKVFKRLKYSYDRLKDDNMKSCFLYCALYPEDYEITIDELIEHWRAEGFIEGARNLEARNKGHTILKYLVDMHDMIRDLALRITSHGGGEGRMYLARAIKKLEEPPKEQAKWKHANGISLMHNNLSLLPKSVDCPFLTTLFLQWNNRLKTIPNPFLEGMPALRVLDLSGTGIKQLPPPICRLKNLRGLYLRECHLLFTLPPEIGSLESLEVLVVTGIRYLPKEIGELGRLWRLRVSFSRERDDDLEHEVQRMIPDEGISRLTHLEDLRIEIDTEDERWNEIVEAVTEEIGGLKELCRLDFCFAKCKDVEQIIVGEVTNNTLQKLMTLILVGLGKLDRICEGGISWPSLDYVRILECMKLRRLPFGTDSAPSLKTIECEKEWWDSLEWEMMLPETDFSRSSLYGAHEDGLKANPITMLWKD</sequence>
<keyword evidence="10" id="KW-1185">Reference proteome</keyword>
<dbReference type="Gene3D" id="3.80.10.10">
    <property type="entry name" value="Ribonuclease Inhibitor"/>
    <property type="match status" value="2"/>
</dbReference>
<dbReference type="InterPro" id="IPR042197">
    <property type="entry name" value="Apaf_helical"/>
</dbReference>
<dbReference type="SUPFAM" id="SSF52058">
    <property type="entry name" value="L domain-like"/>
    <property type="match status" value="1"/>
</dbReference>
<accession>A0AAV9D2Y8</accession>
<dbReference type="EMBL" id="JAUJYO010000016">
    <property type="protein sequence ID" value="KAK1295540.1"/>
    <property type="molecule type" value="Genomic_DNA"/>
</dbReference>
<evidence type="ECO:0000256" key="4">
    <source>
        <dbReference type="ARBA" id="ARBA00022821"/>
    </source>
</evidence>
<dbReference type="InterPro" id="IPR036388">
    <property type="entry name" value="WH-like_DNA-bd_sf"/>
</dbReference>
<dbReference type="Pfam" id="PF23598">
    <property type="entry name" value="LRR_14"/>
    <property type="match status" value="1"/>
</dbReference>
<evidence type="ECO:0000313" key="9">
    <source>
        <dbReference type="EMBL" id="KAK1295540.1"/>
    </source>
</evidence>
<evidence type="ECO:0000313" key="10">
    <source>
        <dbReference type="Proteomes" id="UP001180020"/>
    </source>
</evidence>
<evidence type="ECO:0000256" key="2">
    <source>
        <dbReference type="ARBA" id="ARBA00022614"/>
    </source>
</evidence>
<keyword evidence="4" id="KW-0611">Plant defense</keyword>
<feature type="domain" description="Disease resistance protein winged helix" evidence="7">
    <location>
        <begin position="138"/>
        <end position="181"/>
    </location>
</feature>
<protein>
    <submittedName>
        <fullName evidence="9">Disease resistance protein</fullName>
    </submittedName>
</protein>
<dbReference type="Pfam" id="PF12799">
    <property type="entry name" value="LRR_4"/>
    <property type="match status" value="1"/>
</dbReference>
<dbReference type="GO" id="GO:0002758">
    <property type="term" value="P:innate immune response-activating signaling pathway"/>
    <property type="evidence" value="ECO:0007669"/>
    <property type="project" value="UniProtKB-ARBA"/>
</dbReference>
<dbReference type="Pfam" id="PF00931">
    <property type="entry name" value="NB-ARC"/>
    <property type="match status" value="1"/>
</dbReference>
<dbReference type="GO" id="GO:0042742">
    <property type="term" value="P:defense response to bacterium"/>
    <property type="evidence" value="ECO:0007669"/>
    <property type="project" value="UniProtKB-ARBA"/>
</dbReference>
<dbReference type="FunFam" id="1.10.10.10:FF:000322">
    <property type="entry name" value="Probable disease resistance protein At1g63360"/>
    <property type="match status" value="1"/>
</dbReference>
<dbReference type="Gene3D" id="1.10.10.10">
    <property type="entry name" value="Winged helix-like DNA-binding domain superfamily/Winged helix DNA-binding domain"/>
    <property type="match status" value="1"/>
</dbReference>
<dbReference type="PANTHER" id="PTHR33463">
    <property type="entry name" value="NB-ARC DOMAIN-CONTAINING PROTEIN-RELATED"/>
    <property type="match status" value="1"/>
</dbReference>
<dbReference type="InterPro" id="IPR002182">
    <property type="entry name" value="NB-ARC"/>
</dbReference>
<feature type="domain" description="NB-ARC" evidence="6">
    <location>
        <begin position="6"/>
        <end position="48"/>
    </location>
</feature>
<dbReference type="GO" id="GO:0009626">
    <property type="term" value="P:plant-type hypersensitive response"/>
    <property type="evidence" value="ECO:0007669"/>
    <property type="project" value="UniProtKB-ARBA"/>
</dbReference>
<dbReference type="AlphaFoldDB" id="A0AAV9D2Y8"/>
<keyword evidence="2" id="KW-0433">Leucine-rich repeat</keyword>
<dbReference type="PANTHER" id="PTHR33463:SF209">
    <property type="entry name" value="DISEASE RESISTANCE PROTEIN RPS2-LIKE"/>
    <property type="match status" value="1"/>
</dbReference>
<evidence type="ECO:0000259" key="8">
    <source>
        <dbReference type="Pfam" id="PF23598"/>
    </source>
</evidence>
<evidence type="ECO:0000256" key="1">
    <source>
        <dbReference type="ARBA" id="ARBA00008894"/>
    </source>
</evidence>